<protein>
    <submittedName>
        <fullName evidence="8">Uncharacterized protein</fullName>
    </submittedName>
</protein>
<evidence type="ECO:0000256" key="7">
    <source>
        <dbReference type="SAM" id="Phobius"/>
    </source>
</evidence>
<dbReference type="RefSeq" id="WP_176062123.1">
    <property type="nucleotide sequence ID" value="NZ_BJTG01000001.1"/>
</dbReference>
<organism evidence="8 9">
    <name type="scientific">Anaeromyxobacter diazotrophicus</name>
    <dbReference type="NCBI Taxonomy" id="2590199"/>
    <lineage>
        <taxon>Bacteria</taxon>
        <taxon>Pseudomonadati</taxon>
        <taxon>Myxococcota</taxon>
        <taxon>Myxococcia</taxon>
        <taxon>Myxococcales</taxon>
        <taxon>Cystobacterineae</taxon>
        <taxon>Anaeromyxobacteraceae</taxon>
        <taxon>Anaeromyxobacter</taxon>
    </lineage>
</organism>
<feature type="transmembrane region" description="Helical" evidence="7">
    <location>
        <begin position="32"/>
        <end position="56"/>
    </location>
</feature>
<feature type="region of interest" description="Disordered" evidence="6">
    <location>
        <begin position="278"/>
        <end position="301"/>
    </location>
</feature>
<dbReference type="Proteomes" id="UP000503640">
    <property type="component" value="Unassembled WGS sequence"/>
</dbReference>
<accession>A0A7I9VFZ9</accession>
<feature type="transmembrane region" description="Helical" evidence="7">
    <location>
        <begin position="136"/>
        <end position="158"/>
    </location>
</feature>
<dbReference type="NCBIfam" id="TIGR00765">
    <property type="entry name" value="yihY_not_rbn"/>
    <property type="match status" value="1"/>
</dbReference>
<dbReference type="EMBL" id="BJTG01000001">
    <property type="protein sequence ID" value="GEJ55312.1"/>
    <property type="molecule type" value="Genomic_DNA"/>
</dbReference>
<evidence type="ECO:0000256" key="1">
    <source>
        <dbReference type="ARBA" id="ARBA00004651"/>
    </source>
</evidence>
<name>A0A7I9VFZ9_9BACT</name>
<evidence type="ECO:0000256" key="5">
    <source>
        <dbReference type="ARBA" id="ARBA00023136"/>
    </source>
</evidence>
<comment type="subcellular location">
    <subcellularLocation>
        <location evidence="1">Cell membrane</location>
        <topology evidence="1">Multi-pass membrane protein</topology>
    </subcellularLocation>
</comment>
<feature type="transmembrane region" description="Helical" evidence="7">
    <location>
        <begin position="178"/>
        <end position="196"/>
    </location>
</feature>
<dbReference type="PANTHER" id="PTHR30213">
    <property type="entry name" value="INNER MEMBRANE PROTEIN YHJD"/>
    <property type="match status" value="1"/>
</dbReference>
<reference evidence="9" key="1">
    <citation type="journal article" date="2020" name="Appl. Environ. Microbiol.">
        <title>Diazotrophic Anaeromyxobacter Isolates from Soils.</title>
        <authorList>
            <person name="Masuda Y."/>
            <person name="Yamanaka H."/>
            <person name="Xu Z.X."/>
            <person name="Shiratori Y."/>
            <person name="Aono T."/>
            <person name="Amachi S."/>
            <person name="Senoo K."/>
            <person name="Itoh H."/>
        </authorList>
    </citation>
    <scope>NUCLEOTIDE SEQUENCE [LARGE SCALE GENOMIC DNA]</scope>
    <source>
        <strain evidence="9">R267</strain>
    </source>
</reference>
<feature type="transmembrane region" description="Helical" evidence="7">
    <location>
        <begin position="203"/>
        <end position="224"/>
    </location>
</feature>
<keyword evidence="5 7" id="KW-0472">Membrane</keyword>
<keyword evidence="9" id="KW-1185">Reference proteome</keyword>
<dbReference type="InterPro" id="IPR017039">
    <property type="entry name" value="Virul_fac_BrkB"/>
</dbReference>
<gene>
    <name evidence="8" type="ORF">AMYX_00530</name>
</gene>
<evidence type="ECO:0000313" key="9">
    <source>
        <dbReference type="Proteomes" id="UP000503640"/>
    </source>
</evidence>
<sequence>MRFPGKGMGWKEFAVAFKDELTRDMITDWAGAVTYSGVMALFPFLLFLVALASLVITPDQAEQIVQQLGQIAPANVTQILGDRIRAVASDSKTGLLTVGAVVALWSASSGVAEVQRALNIIYGVQEGRPFWKARGLALLMTLVAGAIALVAGVVAVAAGPIGDAIGGPLGTALTWLRFPVAGVLMMFLWALLYYVLPDVEQDFKFITPGSVMGVVLWVIASWGFSQYVAHFGSYDATYGSVGGAIVMLLWMWLSSLVLLAGAEANAVIEHKSEEGKRAGAKRLADSGASGTKTEVEEPLEPAGAFSRGEAAGRAAASARGRALAGLAALVGAALWLRRREV</sequence>
<evidence type="ECO:0000256" key="6">
    <source>
        <dbReference type="SAM" id="MobiDB-lite"/>
    </source>
</evidence>
<keyword evidence="2" id="KW-1003">Cell membrane</keyword>
<evidence type="ECO:0000256" key="4">
    <source>
        <dbReference type="ARBA" id="ARBA00022989"/>
    </source>
</evidence>
<dbReference type="AlphaFoldDB" id="A0A7I9VFZ9"/>
<dbReference type="Pfam" id="PF03631">
    <property type="entry name" value="Virul_fac_BrkB"/>
    <property type="match status" value="1"/>
</dbReference>
<dbReference type="GO" id="GO:0005886">
    <property type="term" value="C:plasma membrane"/>
    <property type="evidence" value="ECO:0007669"/>
    <property type="project" value="UniProtKB-SubCell"/>
</dbReference>
<evidence type="ECO:0000313" key="8">
    <source>
        <dbReference type="EMBL" id="GEJ55312.1"/>
    </source>
</evidence>
<keyword evidence="3 7" id="KW-0812">Transmembrane</keyword>
<evidence type="ECO:0000256" key="2">
    <source>
        <dbReference type="ARBA" id="ARBA00022475"/>
    </source>
</evidence>
<evidence type="ECO:0000256" key="3">
    <source>
        <dbReference type="ARBA" id="ARBA00022692"/>
    </source>
</evidence>
<proteinExistence type="predicted"/>
<dbReference type="PANTHER" id="PTHR30213:SF0">
    <property type="entry name" value="UPF0761 MEMBRANE PROTEIN YIHY"/>
    <property type="match status" value="1"/>
</dbReference>
<feature type="transmembrane region" description="Helical" evidence="7">
    <location>
        <begin position="244"/>
        <end position="268"/>
    </location>
</feature>
<keyword evidence="4 7" id="KW-1133">Transmembrane helix</keyword>
<comment type="caution">
    <text evidence="8">The sequence shown here is derived from an EMBL/GenBank/DDBJ whole genome shotgun (WGS) entry which is preliminary data.</text>
</comment>